<keyword evidence="3" id="KW-1185">Reference proteome</keyword>
<name>A0A7W9PJP7_9NOCA</name>
<feature type="compositionally biased region" description="Basic and acidic residues" evidence="1">
    <location>
        <begin position="1"/>
        <end position="13"/>
    </location>
</feature>
<feature type="region of interest" description="Disordered" evidence="1">
    <location>
        <begin position="1"/>
        <end position="83"/>
    </location>
</feature>
<dbReference type="RefSeq" id="WP_040751864.1">
    <property type="nucleotide sequence ID" value="NZ_JACHIT010000002.1"/>
</dbReference>
<accession>A0A7W9PJP7</accession>
<comment type="caution">
    <text evidence="2">The sequence shown here is derived from an EMBL/GenBank/DDBJ whole genome shotgun (WGS) entry which is preliminary data.</text>
</comment>
<dbReference type="AlphaFoldDB" id="A0A7W9PJP7"/>
<proteinExistence type="predicted"/>
<evidence type="ECO:0000256" key="1">
    <source>
        <dbReference type="SAM" id="MobiDB-lite"/>
    </source>
</evidence>
<reference evidence="2 3" key="1">
    <citation type="submission" date="2020-08" db="EMBL/GenBank/DDBJ databases">
        <title>Sequencing the genomes of 1000 actinobacteria strains.</title>
        <authorList>
            <person name="Klenk H.-P."/>
        </authorList>
    </citation>
    <scope>NUCLEOTIDE SEQUENCE [LARGE SCALE GENOMIC DNA]</scope>
    <source>
        <strain evidence="2 3">DSM 43582</strain>
    </source>
</reference>
<evidence type="ECO:0000313" key="3">
    <source>
        <dbReference type="Proteomes" id="UP000540412"/>
    </source>
</evidence>
<organism evidence="2 3">
    <name type="scientific">Nocardia transvalensis</name>
    <dbReference type="NCBI Taxonomy" id="37333"/>
    <lineage>
        <taxon>Bacteria</taxon>
        <taxon>Bacillati</taxon>
        <taxon>Actinomycetota</taxon>
        <taxon>Actinomycetes</taxon>
        <taxon>Mycobacteriales</taxon>
        <taxon>Nocardiaceae</taxon>
        <taxon>Nocardia</taxon>
    </lineage>
</organism>
<evidence type="ECO:0000313" key="2">
    <source>
        <dbReference type="EMBL" id="MBB5917292.1"/>
    </source>
</evidence>
<protein>
    <submittedName>
        <fullName evidence="2">Uncharacterized protein YjbJ (UPF0337 family)</fullName>
    </submittedName>
</protein>
<sequence length="83" mass="9146">MSEQQKRGIREGVEGAVEGTKGKAKEAAGAVLGNDQLREEGRIQQERAESEREAAKHQAQAEKERAKADVQEGRQRSIQDDDS</sequence>
<dbReference type="SUPFAM" id="SSF69047">
    <property type="entry name" value="Hypothetical protein YjbJ"/>
    <property type="match status" value="1"/>
</dbReference>
<gene>
    <name evidence="2" type="ORF">BJY24_006204</name>
</gene>
<dbReference type="Proteomes" id="UP000540412">
    <property type="component" value="Unassembled WGS sequence"/>
</dbReference>
<feature type="compositionally biased region" description="Basic and acidic residues" evidence="1">
    <location>
        <begin position="36"/>
        <end position="83"/>
    </location>
</feature>
<dbReference type="EMBL" id="JACHIT010000002">
    <property type="protein sequence ID" value="MBB5917292.1"/>
    <property type="molecule type" value="Genomic_DNA"/>
</dbReference>
<dbReference type="InterPro" id="IPR036629">
    <property type="entry name" value="YjbJ_sf"/>
</dbReference>